<protein>
    <submittedName>
        <fullName evidence="1">Hypothetical_protein</fullName>
    </submittedName>
</protein>
<organism evidence="1 2">
    <name type="scientific">Hexamita inflata</name>
    <dbReference type="NCBI Taxonomy" id="28002"/>
    <lineage>
        <taxon>Eukaryota</taxon>
        <taxon>Metamonada</taxon>
        <taxon>Diplomonadida</taxon>
        <taxon>Hexamitidae</taxon>
        <taxon>Hexamitinae</taxon>
        <taxon>Hexamita</taxon>
    </lineage>
</organism>
<sequence length="280" mass="33039">MIFPTFFVIATSIIFSALRLFEIVFSVVEPTFNQALFQAIHSDFRYYQIVAYRRHRYWWIVLIVSKTFEKTCDYNERKVKCIYANEYNGIIISQCSFKYQISAFQPKKLQNVTATHASLNSICYSTIQPPCWDFGGCEGGYDSISLRAVWRQRLDLSLEDEVECVAQIVQDLYRKFILLQLFWIILVTRVNIKHFITVFICCLLDCIQVRPHIILYCVDRYNYNLIFAQRHFKHEIIQCYCSICSKLCGYNSKTLRKRETLSVKAENCVLQIIVQPNQIQ</sequence>
<keyword evidence="2" id="KW-1185">Reference proteome</keyword>
<gene>
    <name evidence="1" type="ORF">HINF_LOCUS5029</name>
</gene>
<comment type="caution">
    <text evidence="1">The sequence shown here is derived from an EMBL/GenBank/DDBJ whole genome shotgun (WGS) entry which is preliminary data.</text>
</comment>
<reference evidence="1 2" key="1">
    <citation type="submission" date="2024-07" db="EMBL/GenBank/DDBJ databases">
        <authorList>
            <person name="Akdeniz Z."/>
        </authorList>
    </citation>
    <scope>NUCLEOTIDE SEQUENCE [LARGE SCALE GENOMIC DNA]</scope>
</reference>
<dbReference type="Proteomes" id="UP001642409">
    <property type="component" value="Unassembled WGS sequence"/>
</dbReference>
<proteinExistence type="predicted"/>
<evidence type="ECO:0000313" key="2">
    <source>
        <dbReference type="Proteomes" id="UP001642409"/>
    </source>
</evidence>
<accession>A0ABP1GWA7</accession>
<dbReference type="EMBL" id="CAXDID020000009">
    <property type="protein sequence ID" value="CAL5978882.1"/>
    <property type="molecule type" value="Genomic_DNA"/>
</dbReference>
<evidence type="ECO:0000313" key="1">
    <source>
        <dbReference type="EMBL" id="CAL5978882.1"/>
    </source>
</evidence>
<name>A0ABP1GWA7_9EUKA</name>